<dbReference type="Proteomes" id="UP000632454">
    <property type="component" value="Unassembled WGS sequence"/>
</dbReference>
<reference evidence="4" key="1">
    <citation type="journal article" date="2019" name="Int. J. Syst. Evol. Microbiol.">
        <title>The Global Catalogue of Microorganisms (GCM) 10K type strain sequencing project: providing services to taxonomists for standard genome sequencing and annotation.</title>
        <authorList>
            <consortium name="The Broad Institute Genomics Platform"/>
            <consortium name="The Broad Institute Genome Sequencing Center for Infectious Disease"/>
            <person name="Wu L."/>
            <person name="Ma J."/>
        </authorList>
    </citation>
    <scope>NUCLEOTIDE SEQUENCE [LARGE SCALE GENOMIC DNA]</scope>
    <source>
        <strain evidence="4">CCM 7855</strain>
    </source>
</reference>
<dbReference type="Gene3D" id="3.40.50.150">
    <property type="entry name" value="Vaccinia Virus protein VP39"/>
    <property type="match status" value="1"/>
</dbReference>
<feature type="domain" description="Methyltransferase" evidence="2">
    <location>
        <begin position="76"/>
        <end position="177"/>
    </location>
</feature>
<keyword evidence="1" id="KW-0620">Polyamine biosynthesis</keyword>
<name>A0ABQ1UWP0_9NOCA</name>
<sequence length="277" mass="29959">MASRRSTETSAGVYPIDTGTCAITRDDYGAGWLVEINGVQSSHIDPDDPSRLDFEYMRWMVAVIEARHHRDEALRVLHLGAGACSLPRYLIDRYPRSRHVAVDVDAALADLIREQFDLPRAPVLRVRVGDARTVTASLTDDSRDVVIRDVFAGAVTPPRLTTVEFTAEVHRVLRPNGLYLVNCADTRDLAHARAETATVADRFANVAIIADPAMLKGRRYGNVIIAGSDGPIDRTPALVKQLLAGAVPAGIRAAGQAAGFARAATPLTDEMVGVGER</sequence>
<comment type="caution">
    <text evidence="3">The sequence shown here is derived from an EMBL/GenBank/DDBJ whole genome shotgun (WGS) entry which is preliminary data.</text>
</comment>
<evidence type="ECO:0000259" key="2">
    <source>
        <dbReference type="Pfam" id="PF13649"/>
    </source>
</evidence>
<dbReference type="SUPFAM" id="SSF53335">
    <property type="entry name" value="S-adenosyl-L-methionine-dependent methyltransferases"/>
    <property type="match status" value="1"/>
</dbReference>
<dbReference type="PANTHER" id="PTHR43317">
    <property type="entry name" value="THERMOSPERMINE SYNTHASE ACAULIS5"/>
    <property type="match status" value="1"/>
</dbReference>
<protein>
    <submittedName>
        <fullName evidence="3">Spermidine synthase</fullName>
    </submittedName>
</protein>
<dbReference type="RefSeq" id="WP_188490068.1">
    <property type="nucleotide sequence ID" value="NZ_BMCS01000001.1"/>
</dbReference>
<gene>
    <name evidence="3" type="ORF">GCM10007298_25940</name>
</gene>
<organism evidence="3 4">
    <name type="scientific">Williamsia phyllosphaerae</name>
    <dbReference type="NCBI Taxonomy" id="885042"/>
    <lineage>
        <taxon>Bacteria</taxon>
        <taxon>Bacillati</taxon>
        <taxon>Actinomycetota</taxon>
        <taxon>Actinomycetes</taxon>
        <taxon>Mycobacteriales</taxon>
        <taxon>Nocardiaceae</taxon>
        <taxon>Williamsia</taxon>
    </lineage>
</organism>
<dbReference type="InterPro" id="IPR041698">
    <property type="entry name" value="Methyltransf_25"/>
</dbReference>
<dbReference type="CDD" id="cd02440">
    <property type="entry name" value="AdoMet_MTases"/>
    <property type="match status" value="1"/>
</dbReference>
<dbReference type="Pfam" id="PF13649">
    <property type="entry name" value="Methyltransf_25"/>
    <property type="match status" value="1"/>
</dbReference>
<dbReference type="EMBL" id="BMCS01000001">
    <property type="protein sequence ID" value="GGF28906.1"/>
    <property type="molecule type" value="Genomic_DNA"/>
</dbReference>
<dbReference type="InterPro" id="IPR029063">
    <property type="entry name" value="SAM-dependent_MTases_sf"/>
</dbReference>
<evidence type="ECO:0000313" key="3">
    <source>
        <dbReference type="EMBL" id="GGF28906.1"/>
    </source>
</evidence>
<proteinExistence type="predicted"/>
<dbReference type="NCBIfam" id="NF037959">
    <property type="entry name" value="MFS_SpdSyn"/>
    <property type="match status" value="1"/>
</dbReference>
<keyword evidence="4" id="KW-1185">Reference proteome</keyword>
<evidence type="ECO:0000256" key="1">
    <source>
        <dbReference type="ARBA" id="ARBA00023115"/>
    </source>
</evidence>
<evidence type="ECO:0000313" key="4">
    <source>
        <dbReference type="Proteomes" id="UP000632454"/>
    </source>
</evidence>
<dbReference type="PANTHER" id="PTHR43317:SF1">
    <property type="entry name" value="THERMOSPERMINE SYNTHASE ACAULIS5"/>
    <property type="match status" value="1"/>
</dbReference>
<accession>A0ABQ1UWP0</accession>